<keyword evidence="3" id="KW-1185">Reference proteome</keyword>
<reference evidence="2" key="1">
    <citation type="submission" date="2022-10" db="EMBL/GenBank/DDBJ databases">
        <title>Shewanella flava sp. nov, isolated from the estuary of the Fenhe River into the Yellow River.</title>
        <authorList>
            <person name="Li Y."/>
        </authorList>
    </citation>
    <scope>NUCLEOTIDE SEQUENCE</scope>
    <source>
        <strain evidence="2">FYR11-62</strain>
    </source>
</reference>
<proteinExistence type="predicted"/>
<comment type="caution">
    <text evidence="2">The sequence shown here is derived from an EMBL/GenBank/DDBJ whole genome shotgun (WGS) entry which is preliminary data.</text>
</comment>
<gene>
    <name evidence="2" type="ORF">OHT75_14195</name>
</gene>
<accession>A0ABT3IC43</accession>
<dbReference type="Proteomes" id="UP001163714">
    <property type="component" value="Unassembled WGS sequence"/>
</dbReference>
<evidence type="ECO:0000313" key="2">
    <source>
        <dbReference type="EMBL" id="MCW3173628.1"/>
    </source>
</evidence>
<feature type="transmembrane region" description="Helical" evidence="1">
    <location>
        <begin position="15"/>
        <end position="39"/>
    </location>
</feature>
<name>A0ABT3IC43_9GAMM</name>
<keyword evidence="1" id="KW-0472">Membrane</keyword>
<keyword evidence="1" id="KW-0812">Transmembrane</keyword>
<evidence type="ECO:0000256" key="1">
    <source>
        <dbReference type="SAM" id="Phobius"/>
    </source>
</evidence>
<dbReference type="RefSeq" id="WP_264727700.1">
    <property type="nucleotide sequence ID" value="NZ_JAPDMX010000028.1"/>
</dbReference>
<evidence type="ECO:0000313" key="3">
    <source>
        <dbReference type="Proteomes" id="UP001163714"/>
    </source>
</evidence>
<dbReference type="EMBL" id="JAPDMX010000028">
    <property type="protein sequence ID" value="MCW3173628.1"/>
    <property type="molecule type" value="Genomic_DNA"/>
</dbReference>
<organism evidence="2 3">
    <name type="scientific">Shewanella subflava</name>
    <dbReference type="NCBI Taxonomy" id="2986476"/>
    <lineage>
        <taxon>Bacteria</taxon>
        <taxon>Pseudomonadati</taxon>
        <taxon>Pseudomonadota</taxon>
        <taxon>Gammaproteobacteria</taxon>
        <taxon>Alteromonadales</taxon>
        <taxon>Shewanellaceae</taxon>
        <taxon>Shewanella</taxon>
    </lineage>
</organism>
<sequence>MKIDVITWDDFSGQFIMLGINLTMLALLGAGELCVLNVVRDTNLLIGAVDLH</sequence>
<keyword evidence="1" id="KW-1133">Transmembrane helix</keyword>
<protein>
    <submittedName>
        <fullName evidence="2">Uncharacterized protein</fullName>
    </submittedName>
</protein>